<dbReference type="PANTHER" id="PTHR33993">
    <property type="entry name" value="GLYOXALASE-RELATED"/>
    <property type="match status" value="1"/>
</dbReference>
<dbReference type="CDD" id="cd07247">
    <property type="entry name" value="SgaA_N_like"/>
    <property type="match status" value="1"/>
</dbReference>
<reference evidence="2 3" key="1">
    <citation type="submission" date="2024-04" db="EMBL/GenBank/DDBJ databases">
        <title>Novel species of the genus Ideonella isolated from streams.</title>
        <authorList>
            <person name="Lu H."/>
        </authorList>
    </citation>
    <scope>NUCLEOTIDE SEQUENCE [LARGE SCALE GENOMIC DNA]</scope>
    <source>
        <strain evidence="2 3">DXS29W</strain>
    </source>
</reference>
<sequence>MGHRIVWVDIPVTDLDRAIAFYSAVLGSQVTKEGGPGFSFGLLPHTGDEVGGCLYLGGADNAPSATGPLIYLNAEGRLAQAVDAVTSQGGRVVQPVHPIGPHGFRAIVVDSEGNRVALHSPVG</sequence>
<evidence type="ECO:0000259" key="1">
    <source>
        <dbReference type="PROSITE" id="PS51819"/>
    </source>
</evidence>
<dbReference type="PROSITE" id="PS51819">
    <property type="entry name" value="VOC"/>
    <property type="match status" value="1"/>
</dbReference>
<keyword evidence="3" id="KW-1185">Reference proteome</keyword>
<dbReference type="InterPro" id="IPR029068">
    <property type="entry name" value="Glyas_Bleomycin-R_OHBP_Dase"/>
</dbReference>
<comment type="caution">
    <text evidence="2">The sequence shown here is derived from an EMBL/GenBank/DDBJ whole genome shotgun (WGS) entry which is preliminary data.</text>
</comment>
<protein>
    <submittedName>
        <fullName evidence="2">VOC family protein</fullName>
    </submittedName>
</protein>
<organism evidence="2 3">
    <name type="scientific">Ideonella lacteola</name>
    <dbReference type="NCBI Taxonomy" id="2984193"/>
    <lineage>
        <taxon>Bacteria</taxon>
        <taxon>Pseudomonadati</taxon>
        <taxon>Pseudomonadota</taxon>
        <taxon>Betaproteobacteria</taxon>
        <taxon>Burkholderiales</taxon>
        <taxon>Sphaerotilaceae</taxon>
        <taxon>Ideonella</taxon>
    </lineage>
</organism>
<feature type="domain" description="VOC" evidence="1">
    <location>
        <begin position="4"/>
        <end position="121"/>
    </location>
</feature>
<proteinExistence type="predicted"/>
<evidence type="ECO:0000313" key="2">
    <source>
        <dbReference type="EMBL" id="MEK8029817.1"/>
    </source>
</evidence>
<dbReference type="SUPFAM" id="SSF54593">
    <property type="entry name" value="Glyoxalase/Bleomycin resistance protein/Dihydroxybiphenyl dioxygenase"/>
    <property type="match status" value="1"/>
</dbReference>
<dbReference type="Proteomes" id="UP001371218">
    <property type="component" value="Unassembled WGS sequence"/>
</dbReference>
<dbReference type="InterPro" id="IPR037523">
    <property type="entry name" value="VOC_core"/>
</dbReference>
<dbReference type="Pfam" id="PF00903">
    <property type="entry name" value="Glyoxalase"/>
    <property type="match status" value="1"/>
</dbReference>
<dbReference type="EMBL" id="JBBUTG010000001">
    <property type="protein sequence ID" value="MEK8029817.1"/>
    <property type="molecule type" value="Genomic_DNA"/>
</dbReference>
<evidence type="ECO:0000313" key="3">
    <source>
        <dbReference type="Proteomes" id="UP001371218"/>
    </source>
</evidence>
<name>A0ABU9BIN3_9BURK</name>
<gene>
    <name evidence="2" type="ORF">AACH06_03195</name>
</gene>
<dbReference type="PANTHER" id="PTHR33993:SF2">
    <property type="entry name" value="VOC DOMAIN-CONTAINING PROTEIN"/>
    <property type="match status" value="1"/>
</dbReference>
<accession>A0ABU9BIN3</accession>
<dbReference type="Gene3D" id="3.10.180.10">
    <property type="entry name" value="2,3-Dihydroxybiphenyl 1,2-Dioxygenase, domain 1"/>
    <property type="match status" value="1"/>
</dbReference>
<dbReference type="InterPro" id="IPR004360">
    <property type="entry name" value="Glyas_Fos-R_dOase_dom"/>
</dbReference>
<dbReference type="InterPro" id="IPR052164">
    <property type="entry name" value="Anthracycline_SecMetBiosynth"/>
</dbReference>
<dbReference type="RefSeq" id="WP_341424150.1">
    <property type="nucleotide sequence ID" value="NZ_JBBUTG010000001.1"/>
</dbReference>